<evidence type="ECO:0000313" key="2">
    <source>
        <dbReference type="Proteomes" id="UP001596161"/>
    </source>
</evidence>
<organism evidence="1 2">
    <name type="scientific">Adhaeribacter terreus</name>
    <dbReference type="NCBI Taxonomy" id="529703"/>
    <lineage>
        <taxon>Bacteria</taxon>
        <taxon>Pseudomonadati</taxon>
        <taxon>Bacteroidota</taxon>
        <taxon>Cytophagia</taxon>
        <taxon>Cytophagales</taxon>
        <taxon>Hymenobacteraceae</taxon>
        <taxon>Adhaeribacter</taxon>
    </lineage>
</organism>
<proteinExistence type="predicted"/>
<dbReference type="EMBL" id="JBHSKT010000014">
    <property type="protein sequence ID" value="MFC5272286.1"/>
    <property type="molecule type" value="Genomic_DNA"/>
</dbReference>
<sequence length="219" mass="24402">MKKVAVITGDVIDSTKLAVAERKKLDELLHLGLTEVAGENNFEIFRGDSFQILLQEPETALKKAIQIRCWLRKQQISSAKNNKTASSKRGIIDARLAIGIGSVSYQSKQIRTSDGEAFRLSGRALDDLKHRNSRIIIDTPSPELNDFLEVTFTLLDILISNWSVQQSEVIYELLNNQTQTAIGNKLNISQASVNQRAKTAHWPAIEKTIALFETKTAAL</sequence>
<keyword evidence="2" id="KW-1185">Reference proteome</keyword>
<protein>
    <recommendedName>
        <fullName evidence="3">SatD family (SatD)</fullName>
    </recommendedName>
</protein>
<dbReference type="Proteomes" id="UP001596161">
    <property type="component" value="Unassembled WGS sequence"/>
</dbReference>
<comment type="caution">
    <text evidence="1">The sequence shown here is derived from an EMBL/GenBank/DDBJ whole genome shotgun (WGS) entry which is preliminary data.</text>
</comment>
<accession>A0ABW0EH58</accession>
<evidence type="ECO:0000313" key="1">
    <source>
        <dbReference type="EMBL" id="MFC5272286.1"/>
    </source>
</evidence>
<evidence type="ECO:0008006" key="3">
    <source>
        <dbReference type="Google" id="ProtNLM"/>
    </source>
</evidence>
<dbReference type="RefSeq" id="WP_378018646.1">
    <property type="nucleotide sequence ID" value="NZ_JBHSKT010000014.1"/>
</dbReference>
<reference evidence="2" key="1">
    <citation type="journal article" date="2019" name="Int. J. Syst. Evol. Microbiol.">
        <title>The Global Catalogue of Microorganisms (GCM) 10K type strain sequencing project: providing services to taxonomists for standard genome sequencing and annotation.</title>
        <authorList>
            <consortium name="The Broad Institute Genomics Platform"/>
            <consortium name="The Broad Institute Genome Sequencing Center for Infectious Disease"/>
            <person name="Wu L."/>
            <person name="Ma J."/>
        </authorList>
    </citation>
    <scope>NUCLEOTIDE SEQUENCE [LARGE SCALE GENOMIC DNA]</scope>
    <source>
        <strain evidence="2">KACC 12602</strain>
    </source>
</reference>
<name>A0ABW0EH58_9BACT</name>
<gene>
    <name evidence="1" type="ORF">ACFPIB_16850</name>
</gene>